<protein>
    <submittedName>
        <fullName evidence="2">Uncharacterized protein</fullName>
    </submittedName>
</protein>
<accession>A0A939H8H6</accession>
<dbReference type="AlphaFoldDB" id="A0A939H8H6"/>
<feature type="coiled-coil region" evidence="1">
    <location>
        <begin position="50"/>
        <end position="176"/>
    </location>
</feature>
<organism evidence="2 3">
    <name type="scientific">Proteiniclasticum aestuarii</name>
    <dbReference type="NCBI Taxonomy" id="2817862"/>
    <lineage>
        <taxon>Bacteria</taxon>
        <taxon>Bacillati</taxon>
        <taxon>Bacillota</taxon>
        <taxon>Clostridia</taxon>
        <taxon>Eubacteriales</taxon>
        <taxon>Clostridiaceae</taxon>
        <taxon>Proteiniclasticum</taxon>
    </lineage>
</organism>
<dbReference type="Proteomes" id="UP000664218">
    <property type="component" value="Unassembled WGS sequence"/>
</dbReference>
<evidence type="ECO:0000256" key="1">
    <source>
        <dbReference type="SAM" id="Coils"/>
    </source>
</evidence>
<keyword evidence="3" id="KW-1185">Reference proteome</keyword>
<evidence type="ECO:0000313" key="2">
    <source>
        <dbReference type="EMBL" id="MBO1263441.1"/>
    </source>
</evidence>
<gene>
    <name evidence="2" type="ORF">J3A84_00110</name>
</gene>
<dbReference type="RefSeq" id="WP_207597966.1">
    <property type="nucleotide sequence ID" value="NZ_JAFNJU010000001.1"/>
</dbReference>
<comment type="caution">
    <text evidence="2">The sequence shown here is derived from an EMBL/GenBank/DDBJ whole genome shotgun (WGS) entry which is preliminary data.</text>
</comment>
<evidence type="ECO:0000313" key="3">
    <source>
        <dbReference type="Proteomes" id="UP000664218"/>
    </source>
</evidence>
<sequence>MEHTAKTENINSYNEDYFKGRFKKKMFGGYNPTEVIDFINAMNSNFQCSDQNLRKNIMKLTQDKQTAENELHTLKSEQNRNLQEMQQEMDSLLEELNEKNSIIQNNESLLEEYTRKLEEGTGDFEKTIMELRSEKDALEAMLQEEKTRSHELHERIHELNEEMRRLNLQVKELENLEDPAFLDEKIEEAKLLAYAQVDEEKRIGLSLRQEIKVLENRLAEAEKSNEAIRNKLYEEKNLRMAVEENLSEEKRKYSDLQINGFKKEFSGIQQFLEELTMEQESRNRELELELQLEREKTEKAEERIENLLAKYGALKDKVLWEKKQFMTKLSELADGHSKFVSDFNLVLTEPTPMDSKEASNQ</sequence>
<keyword evidence="1" id="KW-0175">Coiled coil</keyword>
<proteinExistence type="predicted"/>
<dbReference type="EMBL" id="JAFNJU010000001">
    <property type="protein sequence ID" value="MBO1263441.1"/>
    <property type="molecule type" value="Genomic_DNA"/>
</dbReference>
<feature type="coiled-coil region" evidence="1">
    <location>
        <begin position="204"/>
        <end position="317"/>
    </location>
</feature>
<reference evidence="2" key="1">
    <citation type="submission" date="2021-03" db="EMBL/GenBank/DDBJ databases">
        <title>Proteiniclasticum marinus sp. nov., isolated from tidal flat sediment.</title>
        <authorList>
            <person name="Namirimu T."/>
            <person name="Yang J.-A."/>
            <person name="Yang S.-H."/>
            <person name="Kim Y.-J."/>
            <person name="Kwon K.K."/>
        </authorList>
    </citation>
    <scope>NUCLEOTIDE SEQUENCE</scope>
    <source>
        <strain evidence="2">SCR006</strain>
    </source>
</reference>
<name>A0A939H8H6_9CLOT</name>